<sequence>MNTPQALNSVGAPIQVNYGAAVMATPLASQQPLSDALVTLWGTAAPLLPSSYFTGSVVQIQQTYLQALRQNTNDFATHRLNAAFNDIGRW</sequence>
<reference evidence="1" key="1">
    <citation type="submission" date="2022-06" db="EMBL/GenBank/DDBJ databases">
        <title>Draft genome sequence of Burkholderia glumae strain GR20004 isolated from rice panicle showing bacterial panicle blight.</title>
        <authorList>
            <person name="Choi S.Y."/>
            <person name="Lee Y.H."/>
        </authorList>
    </citation>
    <scope>NUCLEOTIDE SEQUENCE</scope>
    <source>
        <strain evidence="1">GR20004</strain>
    </source>
</reference>
<dbReference type="RefSeq" id="WP_017432275.1">
    <property type="nucleotide sequence ID" value="NZ_CP023203.1"/>
</dbReference>
<dbReference type="EMBL" id="CP099587">
    <property type="protein sequence ID" value="USS45767.1"/>
    <property type="molecule type" value="Genomic_DNA"/>
</dbReference>
<name>A0ABY5BFF4_BURGL</name>
<keyword evidence="2" id="KW-1185">Reference proteome</keyword>
<dbReference type="Proteomes" id="UP001056386">
    <property type="component" value="Chromosome 1"/>
</dbReference>
<accession>A0ABY5BFF4</accession>
<dbReference type="GeneID" id="93068719"/>
<protein>
    <submittedName>
        <fullName evidence="1">Uncharacterized protein</fullName>
    </submittedName>
</protein>
<evidence type="ECO:0000313" key="1">
    <source>
        <dbReference type="EMBL" id="USS45767.1"/>
    </source>
</evidence>
<proteinExistence type="predicted"/>
<gene>
    <name evidence="1" type="ORF">NFI99_29860</name>
</gene>
<evidence type="ECO:0000313" key="2">
    <source>
        <dbReference type="Proteomes" id="UP001056386"/>
    </source>
</evidence>
<organism evidence="1 2">
    <name type="scientific">Burkholderia glumae</name>
    <name type="common">Pseudomonas glumae</name>
    <dbReference type="NCBI Taxonomy" id="337"/>
    <lineage>
        <taxon>Bacteria</taxon>
        <taxon>Pseudomonadati</taxon>
        <taxon>Pseudomonadota</taxon>
        <taxon>Betaproteobacteria</taxon>
        <taxon>Burkholderiales</taxon>
        <taxon>Burkholderiaceae</taxon>
        <taxon>Burkholderia</taxon>
    </lineage>
</organism>